<keyword evidence="8" id="KW-1185">Reference proteome</keyword>
<dbReference type="GO" id="GO:0043709">
    <property type="term" value="P:cell adhesion involved in single-species biofilm formation"/>
    <property type="evidence" value="ECO:0007669"/>
    <property type="project" value="TreeGrafter"/>
</dbReference>
<dbReference type="EMBL" id="PQGE01000001">
    <property type="protein sequence ID" value="POP47770.1"/>
    <property type="molecule type" value="Genomic_DNA"/>
</dbReference>
<dbReference type="InterPro" id="IPR036937">
    <property type="entry name" value="Adhesion_dom_fimbrial_sf"/>
</dbReference>
<dbReference type="PANTHER" id="PTHR33420:SF14">
    <property type="entry name" value="TYPE 1 FIMBRIN D-MANNOSE SPECIFIC ADHESIN"/>
    <property type="match status" value="1"/>
</dbReference>
<sequence>MKRNVILAIVLWWGMNMAWASCQLTNASLNHTGTITVDSMFPVTGQDTQNVPATFSGIKCSTENDTISYIPLATSKQVGPFSNGEILKITVTVPRTSEKIGTKNITEKTINYSVKIEHDSYDPSGTGSASVTVPGVMAANTGGNSNFIINLVLVFCKTVGWSGCVDNINKTLKGDTYIENLTIHYNAKKTTCKANNLTIKLPDIALSELPASGKATAKSTTDNIELQCDNLFGSREQTSRKMAVYLSSSDLVTGSSAILKGGANNGVGFVLEHNNKTVNISSVEGSSASADTLWSINKAGAISHAQVKIPLTASYYVYDKNKVQPGALKATALIHVKYD</sequence>
<dbReference type="Gene3D" id="2.60.40.1090">
    <property type="entry name" value="Fimbrial-type adhesion domain"/>
    <property type="match status" value="1"/>
</dbReference>
<dbReference type="Pfam" id="PF00419">
    <property type="entry name" value="Fimbrial"/>
    <property type="match status" value="1"/>
</dbReference>
<dbReference type="InterPro" id="IPR000259">
    <property type="entry name" value="Adhesion_dom_fimbrial"/>
</dbReference>
<comment type="similarity">
    <text evidence="2">Belongs to the fimbrial protein family.</text>
</comment>
<evidence type="ECO:0000313" key="9">
    <source>
        <dbReference type="Proteomes" id="UP000247005"/>
    </source>
</evidence>
<evidence type="ECO:0000259" key="5">
    <source>
        <dbReference type="Pfam" id="PF00419"/>
    </source>
</evidence>
<feature type="domain" description="Fimbrial-type adhesion" evidence="5">
    <location>
        <begin position="187"/>
        <end position="339"/>
    </location>
</feature>
<keyword evidence="4" id="KW-0732">Signal</keyword>
<accession>A0A2P5GW53</accession>
<evidence type="ECO:0000256" key="1">
    <source>
        <dbReference type="ARBA" id="ARBA00004561"/>
    </source>
</evidence>
<evidence type="ECO:0000256" key="2">
    <source>
        <dbReference type="ARBA" id="ARBA00006671"/>
    </source>
</evidence>
<dbReference type="EMBL" id="PQGD01000001">
    <property type="protein sequence ID" value="POP50783.1"/>
    <property type="molecule type" value="Genomic_DNA"/>
</dbReference>
<comment type="caution">
    <text evidence="7">The sequence shown here is derived from an EMBL/GenBank/DDBJ whole genome shotgun (WGS) entry which is preliminary data.</text>
</comment>
<evidence type="ECO:0000313" key="7">
    <source>
        <dbReference type="EMBL" id="POP50783.1"/>
    </source>
</evidence>
<organism evidence="7 9">
    <name type="scientific">Superficieibacter electus</name>
    <dbReference type="NCBI Taxonomy" id="2022662"/>
    <lineage>
        <taxon>Bacteria</taxon>
        <taxon>Pseudomonadati</taxon>
        <taxon>Pseudomonadota</taxon>
        <taxon>Gammaproteobacteria</taxon>
        <taxon>Enterobacterales</taxon>
        <taxon>Enterobacteriaceae</taxon>
        <taxon>Superficieibacter</taxon>
    </lineage>
</organism>
<feature type="chain" id="PRO_5015170061" evidence="4">
    <location>
        <begin position="21"/>
        <end position="339"/>
    </location>
</feature>
<dbReference type="SUPFAM" id="SSF49401">
    <property type="entry name" value="Bacterial adhesins"/>
    <property type="match status" value="1"/>
</dbReference>
<name>A0A2P5GW53_9ENTR</name>
<evidence type="ECO:0000256" key="4">
    <source>
        <dbReference type="SAM" id="SignalP"/>
    </source>
</evidence>
<dbReference type="RefSeq" id="WP_103674243.1">
    <property type="nucleotide sequence ID" value="NZ_PQGD01000001.1"/>
</dbReference>
<dbReference type="PROSITE" id="PS51257">
    <property type="entry name" value="PROKAR_LIPOPROTEIN"/>
    <property type="match status" value="1"/>
</dbReference>
<dbReference type="AlphaFoldDB" id="A0A2P5GW53"/>
<evidence type="ECO:0000313" key="8">
    <source>
        <dbReference type="Proteomes" id="UP000237073"/>
    </source>
</evidence>
<protein>
    <submittedName>
        <fullName evidence="7">Pilus assembly protein</fullName>
    </submittedName>
</protein>
<comment type="subcellular location">
    <subcellularLocation>
        <location evidence="1">Fimbrium</location>
    </subcellularLocation>
</comment>
<dbReference type="GO" id="GO:0009289">
    <property type="term" value="C:pilus"/>
    <property type="evidence" value="ECO:0007669"/>
    <property type="project" value="UniProtKB-SubCell"/>
</dbReference>
<proteinExistence type="inferred from homology"/>
<reference evidence="8 9" key="1">
    <citation type="submission" date="2018-01" db="EMBL/GenBank/DDBJ databases">
        <title>Superficieibacter electus gen. nov., sp. nov., an extended-spectrum beta-lactamase possessing member of the Enterobacteriaceae family, isolated from intensive care unit surfaces.</title>
        <authorList>
            <person name="Potter R.F."/>
            <person name="D'Souza A.W."/>
        </authorList>
    </citation>
    <scope>NUCLEOTIDE SEQUENCE [LARGE SCALE GENOMIC DNA]</scope>
    <source>
        <strain evidence="7 9">BP-1</strain>
        <strain evidence="6 8">BP-2</strain>
    </source>
</reference>
<feature type="signal peptide" evidence="4">
    <location>
        <begin position="1"/>
        <end position="20"/>
    </location>
</feature>
<keyword evidence="3" id="KW-0281">Fimbrium</keyword>
<dbReference type="InterPro" id="IPR008966">
    <property type="entry name" value="Adhesion_dom_sf"/>
</dbReference>
<dbReference type="PANTHER" id="PTHR33420">
    <property type="entry name" value="FIMBRIAL SUBUNIT ELFA-RELATED"/>
    <property type="match status" value="1"/>
</dbReference>
<dbReference type="InterPro" id="IPR050263">
    <property type="entry name" value="Bact_Fimbrial_Adh_Pro"/>
</dbReference>
<dbReference type="Proteomes" id="UP000237073">
    <property type="component" value="Unassembled WGS sequence"/>
</dbReference>
<dbReference type="OrthoDB" id="6414997at2"/>
<evidence type="ECO:0000256" key="3">
    <source>
        <dbReference type="ARBA" id="ARBA00023263"/>
    </source>
</evidence>
<evidence type="ECO:0000313" key="6">
    <source>
        <dbReference type="EMBL" id="POP47770.1"/>
    </source>
</evidence>
<gene>
    <name evidence="7" type="ORF">CHU32_01105</name>
    <name evidence="6" type="ORF">CHU33_01100</name>
</gene>
<dbReference type="Proteomes" id="UP000247005">
    <property type="component" value="Unassembled WGS sequence"/>
</dbReference>